<dbReference type="FunFam" id="2.60.40.10:FF:001170">
    <property type="entry name" value="Sema domain, immunoglobulin domain (Ig), short basic domain, secreted, (Semaphorin) 3F"/>
    <property type="match status" value="1"/>
</dbReference>
<reference evidence="9" key="2">
    <citation type="submission" date="2025-09" db="UniProtKB">
        <authorList>
            <consortium name="Ensembl"/>
        </authorList>
    </citation>
    <scope>IDENTIFICATION</scope>
</reference>
<dbReference type="OrthoDB" id="9988752at2759"/>
<dbReference type="PROSITE" id="PS51004">
    <property type="entry name" value="SEMA"/>
    <property type="match status" value="1"/>
</dbReference>
<keyword evidence="4" id="KW-1015">Disulfide bond</keyword>
<reference evidence="9" key="1">
    <citation type="submission" date="2025-08" db="UniProtKB">
        <authorList>
            <consortium name="Ensembl"/>
        </authorList>
    </citation>
    <scope>IDENTIFICATION</scope>
</reference>
<evidence type="ECO:0000256" key="2">
    <source>
        <dbReference type="ARBA" id="ARBA00009492"/>
    </source>
</evidence>
<evidence type="ECO:0000313" key="10">
    <source>
        <dbReference type="Proteomes" id="UP000261600"/>
    </source>
</evidence>
<dbReference type="GO" id="GO:0007411">
    <property type="term" value="P:axon guidance"/>
    <property type="evidence" value="ECO:0007669"/>
    <property type="project" value="TreeGrafter"/>
</dbReference>
<comment type="subcellular location">
    <subcellularLocation>
        <location evidence="1">Membrane</location>
    </subcellularLocation>
</comment>
<proteinExistence type="inferred from homology"/>
<evidence type="ECO:0000256" key="1">
    <source>
        <dbReference type="ARBA" id="ARBA00004370"/>
    </source>
</evidence>
<keyword evidence="3" id="KW-0472">Membrane</keyword>
<dbReference type="STRING" id="43700.ENSMALP00000000873"/>
<evidence type="ECO:0008006" key="11">
    <source>
        <dbReference type="Google" id="ProtNLM"/>
    </source>
</evidence>
<dbReference type="InterPro" id="IPR002165">
    <property type="entry name" value="Plexin_repeat"/>
</dbReference>
<evidence type="ECO:0000256" key="3">
    <source>
        <dbReference type="ARBA" id="ARBA00023136"/>
    </source>
</evidence>
<name>A0A3Q3IB99_MONAL</name>
<feature type="domain" description="Ig-like" evidence="7">
    <location>
        <begin position="534"/>
        <end position="614"/>
    </location>
</feature>
<dbReference type="InterPro" id="IPR027231">
    <property type="entry name" value="Semaphorin"/>
</dbReference>
<dbReference type="GO" id="GO:0030215">
    <property type="term" value="F:semaphorin receptor binding"/>
    <property type="evidence" value="ECO:0007669"/>
    <property type="project" value="InterPro"/>
</dbReference>
<dbReference type="InterPro" id="IPR013783">
    <property type="entry name" value="Ig-like_fold"/>
</dbReference>
<dbReference type="GO" id="GO:0005615">
    <property type="term" value="C:extracellular space"/>
    <property type="evidence" value="ECO:0007669"/>
    <property type="project" value="TreeGrafter"/>
</dbReference>
<dbReference type="SMART" id="SM00423">
    <property type="entry name" value="PSI"/>
    <property type="match status" value="1"/>
</dbReference>
<dbReference type="InterPro" id="IPR001627">
    <property type="entry name" value="Semap_dom"/>
</dbReference>
<dbReference type="SUPFAM" id="SSF103575">
    <property type="entry name" value="Plexin repeat"/>
    <property type="match status" value="1"/>
</dbReference>
<feature type="domain" description="Sema" evidence="8">
    <location>
        <begin position="44"/>
        <end position="478"/>
    </location>
</feature>
<dbReference type="GO" id="GO:0030335">
    <property type="term" value="P:positive regulation of cell migration"/>
    <property type="evidence" value="ECO:0007669"/>
    <property type="project" value="TreeGrafter"/>
</dbReference>
<dbReference type="GO" id="GO:0071526">
    <property type="term" value="P:semaphorin-plexin signaling pathway"/>
    <property type="evidence" value="ECO:0007669"/>
    <property type="project" value="TreeGrafter"/>
</dbReference>
<sequence>MGTFLLIKIGNALCVHKMLLLSAGCLLISFLHSLTEANSAHLPRMIFTDKEITIKRVPLPGHDVPVWILLEDQPDNVTVIGQTTVTSYNFQNPEKTLLERKVLWKQCINSSPQEDCSYNITVVHKMKKASQVFVCGTNDRETVCCDMNLSDDPPKCSPRMGDIQNSISRFVIKEGEPSALMESAESADLYITRSGSQSHVGIHKFGKNRVGPSDHNKEQHYVGLIFSRRTNDSSQDKVYAFYKERNNDPGLYSGMWLPFVTQVCMADIGGPKNQLQFKWTSQMYTRLFCGDTKSKQHFSELVDVATVHADRWQDTRVYALFRNEWGMSAVCVYIIQDIDHVFTTSPLKSDGTDKTKKRPRTCIKDSTLTPSEALRITSEMEQWVQPMNNSGPLLFNHHNYTHIYVDSSQYKQNYHHIVLFLSLNNGAIHKMMQNKTQAFIITEYRPFNHHTHILSMTLHPSSRKLYVNSRSELVQLDVTNCVQYGHSCEDCVLASDPYCGWNGTHCIPETHGTLHNVATRTCSISPNLEAFRYPTDTYADKDVDSITLPSESKYFLQCPMSSHHAQYTWYHHENSISCSLKEHNCLLLINSMGPEQEGIYKCVSEEMGYTKVLAVYRLALSNKTASRSSRPLVWVWLLAVLIKHLSC</sequence>
<dbReference type="GO" id="GO:0000122">
    <property type="term" value="P:negative regulation of transcription by RNA polymerase II"/>
    <property type="evidence" value="ECO:0007669"/>
    <property type="project" value="TreeGrafter"/>
</dbReference>
<keyword evidence="5" id="KW-0325">Glycoprotein</keyword>
<accession>A0A3Q3IB99</accession>
<dbReference type="RefSeq" id="XP_020472823.1">
    <property type="nucleotide sequence ID" value="XM_020617167.1"/>
</dbReference>
<evidence type="ECO:0000259" key="7">
    <source>
        <dbReference type="PROSITE" id="PS50835"/>
    </source>
</evidence>
<comment type="caution">
    <text evidence="6">Lacks conserved residue(s) required for the propagation of feature annotation.</text>
</comment>
<dbReference type="PANTHER" id="PTHR11036:SF144">
    <property type="entry name" value="SEMAPHORIN-7A-LIKE"/>
    <property type="match status" value="1"/>
</dbReference>
<protein>
    <recommendedName>
        <fullName evidence="11">Sema domain-containing protein</fullName>
    </recommendedName>
</protein>
<evidence type="ECO:0000256" key="4">
    <source>
        <dbReference type="ARBA" id="ARBA00023157"/>
    </source>
</evidence>
<dbReference type="PROSITE" id="PS50835">
    <property type="entry name" value="IG_LIKE"/>
    <property type="match status" value="1"/>
</dbReference>
<dbReference type="SUPFAM" id="SSF48726">
    <property type="entry name" value="Immunoglobulin"/>
    <property type="match status" value="1"/>
</dbReference>
<dbReference type="Ensembl" id="ENSMALT00000000912.1">
    <property type="protein sequence ID" value="ENSMALP00000000873.1"/>
    <property type="gene ID" value="ENSMALG00000000683.1"/>
</dbReference>
<dbReference type="InterPro" id="IPR015943">
    <property type="entry name" value="WD40/YVTN_repeat-like_dom_sf"/>
</dbReference>
<keyword evidence="10" id="KW-1185">Reference proteome</keyword>
<evidence type="ECO:0000313" key="9">
    <source>
        <dbReference type="Ensembl" id="ENSMALP00000000873.1"/>
    </source>
</evidence>
<organism evidence="9 10">
    <name type="scientific">Monopterus albus</name>
    <name type="common">Swamp eel</name>
    <dbReference type="NCBI Taxonomy" id="43700"/>
    <lineage>
        <taxon>Eukaryota</taxon>
        <taxon>Metazoa</taxon>
        <taxon>Chordata</taxon>
        <taxon>Craniata</taxon>
        <taxon>Vertebrata</taxon>
        <taxon>Euteleostomi</taxon>
        <taxon>Actinopterygii</taxon>
        <taxon>Neopterygii</taxon>
        <taxon>Teleostei</taxon>
        <taxon>Neoteleostei</taxon>
        <taxon>Acanthomorphata</taxon>
        <taxon>Anabantaria</taxon>
        <taxon>Synbranchiformes</taxon>
        <taxon>Synbranchidae</taxon>
        <taxon>Monopterus</taxon>
    </lineage>
</organism>
<dbReference type="InterPro" id="IPR007110">
    <property type="entry name" value="Ig-like_dom"/>
</dbReference>
<dbReference type="InterPro" id="IPR016201">
    <property type="entry name" value="PSI"/>
</dbReference>
<dbReference type="KEGG" id="malb:109969936"/>
<dbReference type="GO" id="GO:0045499">
    <property type="term" value="F:chemorepellent activity"/>
    <property type="evidence" value="ECO:0007669"/>
    <property type="project" value="TreeGrafter"/>
</dbReference>
<dbReference type="GeneID" id="109969936"/>
<dbReference type="Pfam" id="PF01403">
    <property type="entry name" value="Sema"/>
    <property type="match status" value="1"/>
</dbReference>
<evidence type="ECO:0000259" key="8">
    <source>
        <dbReference type="PROSITE" id="PS51004"/>
    </source>
</evidence>
<dbReference type="Gene3D" id="2.60.40.10">
    <property type="entry name" value="Immunoglobulins"/>
    <property type="match status" value="1"/>
</dbReference>
<dbReference type="GO" id="GO:0043931">
    <property type="term" value="P:ossification involved in bone maturation"/>
    <property type="evidence" value="ECO:0007669"/>
    <property type="project" value="TreeGrafter"/>
</dbReference>
<dbReference type="InterPro" id="IPR036352">
    <property type="entry name" value="Semap_dom_sf"/>
</dbReference>
<dbReference type="PANTHER" id="PTHR11036">
    <property type="entry name" value="SEMAPHORIN"/>
    <property type="match status" value="1"/>
</dbReference>
<dbReference type="Gene3D" id="3.30.1680.10">
    <property type="entry name" value="ligand-binding face of the semaphorins, domain 2"/>
    <property type="match status" value="1"/>
</dbReference>
<dbReference type="InterPro" id="IPR036179">
    <property type="entry name" value="Ig-like_dom_sf"/>
</dbReference>
<dbReference type="AlphaFoldDB" id="A0A3Q3IB99"/>
<dbReference type="Proteomes" id="UP000261600">
    <property type="component" value="Unplaced"/>
</dbReference>
<evidence type="ECO:0000256" key="5">
    <source>
        <dbReference type="ARBA" id="ARBA00023180"/>
    </source>
</evidence>
<dbReference type="GO" id="GO:0005886">
    <property type="term" value="C:plasma membrane"/>
    <property type="evidence" value="ECO:0007669"/>
    <property type="project" value="TreeGrafter"/>
</dbReference>
<evidence type="ECO:0000256" key="6">
    <source>
        <dbReference type="PROSITE-ProRule" id="PRU00352"/>
    </source>
</evidence>
<dbReference type="SUPFAM" id="SSF101912">
    <property type="entry name" value="Sema domain"/>
    <property type="match status" value="1"/>
</dbReference>
<comment type="similarity">
    <text evidence="2">Belongs to the semaphorin family.</text>
</comment>
<dbReference type="Gene3D" id="2.130.10.10">
    <property type="entry name" value="YVTN repeat-like/Quinoprotein amine dehydrogenase"/>
    <property type="match status" value="1"/>
</dbReference>
<dbReference type="Pfam" id="PF01437">
    <property type="entry name" value="PSI"/>
    <property type="match status" value="1"/>
</dbReference>
<dbReference type="GO" id="GO:0001755">
    <property type="term" value="P:neural crest cell migration"/>
    <property type="evidence" value="ECO:0007669"/>
    <property type="project" value="TreeGrafter"/>
</dbReference>
<dbReference type="SMART" id="SM00630">
    <property type="entry name" value="Sema"/>
    <property type="match status" value="1"/>
</dbReference>